<dbReference type="OMA" id="QVWMASA"/>
<proteinExistence type="inferred from homology"/>
<name>A0A0S4JQR9_BODSA</name>
<sequence>MDAKKNHEVVIVSKPARFASAFYMIRGSILAPFLAIIAASFIGFGIAAIVESKDIVSTVGHYNEQNNYQYMPANVAINKNMKLRSFTADGVVQQQGSKARINFTLDRDLTPPVYLYYNLNHFYQSIQYFHDGRNSEQLSGLKPASFLYRCDPFKTPGFQDGSGGRTVTVNGGQTIPYNGFMYYPCGTAAWSMFNDTFTLYRVTDAAYTMPVLSTSPLNSTSVQLICNGTDFDAVGNSLGGSSSVNHCQKTGISRHADVTERFKPVKYSPTYWSSNYPYNASDDYLKNGWYANEAGHRVPDTADLDFQVWMASAPTPNFRKLYRIITTPLPAGTYILEVDEFFDSYSFRGRKGFTLRTAHPWLNEPNKALGVAYIIVGGFALIAAVLVAFKSVYSKRKFSREEAQVMSRQGSAVAVESQEQKTAAAAKKRWYTFDIHGENMDRYVELRRQREDIRKWALAHPDRGEEDVEEEDEEFYDDDEGAAESAAEAMLQPDVNAADVGAADVAHSSEGQITPADPPRLSSGLPTPA</sequence>
<dbReference type="GO" id="GO:0005783">
    <property type="term" value="C:endoplasmic reticulum"/>
    <property type="evidence" value="ECO:0007669"/>
    <property type="project" value="TreeGrafter"/>
</dbReference>
<dbReference type="GO" id="GO:0005886">
    <property type="term" value="C:plasma membrane"/>
    <property type="evidence" value="ECO:0007669"/>
    <property type="project" value="TreeGrafter"/>
</dbReference>
<dbReference type="VEuPathDB" id="TriTrypDB:BSAL_02740"/>
<keyword evidence="9" id="KW-1185">Reference proteome</keyword>
<dbReference type="AlphaFoldDB" id="A0A0S4JQR9"/>
<evidence type="ECO:0000256" key="3">
    <source>
        <dbReference type="ARBA" id="ARBA00022692"/>
    </source>
</evidence>
<organism evidence="8 9">
    <name type="scientific">Bodo saltans</name>
    <name type="common">Flagellated protozoan</name>
    <dbReference type="NCBI Taxonomy" id="75058"/>
    <lineage>
        <taxon>Eukaryota</taxon>
        <taxon>Discoba</taxon>
        <taxon>Euglenozoa</taxon>
        <taxon>Kinetoplastea</taxon>
        <taxon>Metakinetoplastina</taxon>
        <taxon>Eubodonida</taxon>
        <taxon>Bodonidae</taxon>
        <taxon>Bodo</taxon>
    </lineage>
</organism>
<evidence type="ECO:0000313" key="8">
    <source>
        <dbReference type="EMBL" id="CUG92890.1"/>
    </source>
</evidence>
<feature type="compositionally biased region" description="Acidic residues" evidence="6">
    <location>
        <begin position="464"/>
        <end position="482"/>
    </location>
</feature>
<keyword evidence="3 7" id="KW-0812">Transmembrane</keyword>
<evidence type="ECO:0000256" key="5">
    <source>
        <dbReference type="ARBA" id="ARBA00023136"/>
    </source>
</evidence>
<evidence type="ECO:0000256" key="7">
    <source>
        <dbReference type="SAM" id="Phobius"/>
    </source>
</evidence>
<gene>
    <name evidence="8" type="ORF">BSAL_02740</name>
</gene>
<reference evidence="9" key="1">
    <citation type="submission" date="2015-09" db="EMBL/GenBank/DDBJ databases">
        <authorList>
            <consortium name="Pathogen Informatics"/>
        </authorList>
    </citation>
    <scope>NUCLEOTIDE SEQUENCE [LARGE SCALE GENOMIC DNA]</scope>
    <source>
        <strain evidence="9">Lake Konstanz</strain>
    </source>
</reference>
<evidence type="ECO:0000256" key="6">
    <source>
        <dbReference type="SAM" id="MobiDB-lite"/>
    </source>
</evidence>
<dbReference type="PANTHER" id="PTHR10926:SF73">
    <property type="entry name" value="LEM3 (LIGAND-EFFECT MODULATOR 3) FAMILY _ CDC50 FAMILY"/>
    <property type="match status" value="1"/>
</dbReference>
<feature type="transmembrane region" description="Helical" evidence="7">
    <location>
        <begin position="21"/>
        <end position="50"/>
    </location>
</feature>
<dbReference type="Proteomes" id="UP000051952">
    <property type="component" value="Unassembled WGS sequence"/>
</dbReference>
<dbReference type="EMBL" id="CYKH01002092">
    <property type="protein sequence ID" value="CUG92890.1"/>
    <property type="molecule type" value="Genomic_DNA"/>
</dbReference>
<evidence type="ECO:0000256" key="2">
    <source>
        <dbReference type="ARBA" id="ARBA00009457"/>
    </source>
</evidence>
<comment type="subcellular location">
    <subcellularLocation>
        <location evidence="1">Membrane</location>
    </subcellularLocation>
</comment>
<dbReference type="Pfam" id="PF03381">
    <property type="entry name" value="CDC50"/>
    <property type="match status" value="1"/>
</dbReference>
<dbReference type="GO" id="GO:0005794">
    <property type="term" value="C:Golgi apparatus"/>
    <property type="evidence" value="ECO:0007669"/>
    <property type="project" value="TreeGrafter"/>
</dbReference>
<accession>A0A0S4JQR9</accession>
<evidence type="ECO:0000256" key="4">
    <source>
        <dbReference type="ARBA" id="ARBA00022989"/>
    </source>
</evidence>
<dbReference type="OrthoDB" id="340608at2759"/>
<protein>
    <submittedName>
        <fullName evidence="8">LEM3 domain transmembrane protein, putative</fullName>
    </submittedName>
</protein>
<dbReference type="InterPro" id="IPR005045">
    <property type="entry name" value="CDC50/LEM3_fam"/>
</dbReference>
<comment type="similarity">
    <text evidence="2">Belongs to the CDC50/LEM3 family.</text>
</comment>
<keyword evidence="4 7" id="KW-1133">Transmembrane helix</keyword>
<feature type="region of interest" description="Disordered" evidence="6">
    <location>
        <begin position="460"/>
        <end position="529"/>
    </location>
</feature>
<keyword evidence="5 7" id="KW-0472">Membrane</keyword>
<evidence type="ECO:0000313" key="9">
    <source>
        <dbReference type="Proteomes" id="UP000051952"/>
    </source>
</evidence>
<dbReference type="PANTHER" id="PTHR10926">
    <property type="entry name" value="CELL CYCLE CONTROL PROTEIN 50"/>
    <property type="match status" value="1"/>
</dbReference>
<feature type="compositionally biased region" description="Low complexity" evidence="6">
    <location>
        <begin position="483"/>
        <end position="506"/>
    </location>
</feature>
<feature type="transmembrane region" description="Helical" evidence="7">
    <location>
        <begin position="368"/>
        <end position="389"/>
    </location>
</feature>
<evidence type="ECO:0000256" key="1">
    <source>
        <dbReference type="ARBA" id="ARBA00004370"/>
    </source>
</evidence>